<feature type="domain" description="LicD/FKTN/FKRP nucleotidyltransferase" evidence="1">
    <location>
        <begin position="30"/>
        <end position="80"/>
    </location>
</feature>
<dbReference type="KEGG" id="ele:Elen_2033"/>
<dbReference type="InterPro" id="IPR007074">
    <property type="entry name" value="LicD/FKTN/FKRP_NTP_transf"/>
</dbReference>
<dbReference type="Proteomes" id="UP000001377">
    <property type="component" value="Chromosome"/>
</dbReference>
<gene>
    <name evidence="2" type="ordered locus">Elen_2033</name>
</gene>
<dbReference type="PANTHER" id="PTHR43404">
    <property type="entry name" value="LIPOPOLYSACCHARIDE CHOLINEPHOSPHOTRANSFERASE LICD"/>
    <property type="match status" value="1"/>
</dbReference>
<dbReference type="STRING" id="479437.Elen_2033"/>
<dbReference type="PANTHER" id="PTHR43404:SF2">
    <property type="entry name" value="LIPOPOLYSACCHARIDE CHOLINEPHOSPHOTRANSFERASE LICD"/>
    <property type="match status" value="1"/>
</dbReference>
<dbReference type="EMBL" id="CP001726">
    <property type="protein sequence ID" value="ACV55997.1"/>
    <property type="molecule type" value="Genomic_DNA"/>
</dbReference>
<dbReference type="AlphaFoldDB" id="C8WIV5"/>
<reference evidence="2 3" key="1">
    <citation type="journal article" date="2009" name="Stand. Genomic Sci.">
        <title>Complete genome sequence of Eggerthella lenta type strain (IPP VPI 0255).</title>
        <authorList>
            <person name="Saunders E."/>
            <person name="Pukall R."/>
            <person name="Abt B."/>
            <person name="Lapidus A."/>
            <person name="Glavina Del Rio T."/>
            <person name="Copeland A."/>
            <person name="Tice H."/>
            <person name="Cheng J.F."/>
            <person name="Lucas S."/>
            <person name="Chen F."/>
            <person name="Nolan M."/>
            <person name="Bruce D."/>
            <person name="Goodwin L."/>
            <person name="Pitluck S."/>
            <person name="Ivanova N."/>
            <person name="Mavromatis K."/>
            <person name="Ovchinnikova G."/>
            <person name="Pati A."/>
            <person name="Chen A."/>
            <person name="Palaniappan K."/>
            <person name="Land M."/>
            <person name="Hauser L."/>
            <person name="Chang Y.J."/>
            <person name="Jeffries C.D."/>
            <person name="Chain P."/>
            <person name="Meincke L."/>
            <person name="Sims D."/>
            <person name="Brettin T."/>
            <person name="Detter J.C."/>
            <person name="Goker M."/>
            <person name="Bristow J."/>
            <person name="Eisen J.A."/>
            <person name="Markowitz V."/>
            <person name="Hugenholtz P."/>
            <person name="Kyrpides N.C."/>
            <person name="Klenk H.P."/>
            <person name="Han C."/>
        </authorList>
    </citation>
    <scope>NUCLEOTIDE SEQUENCE [LARGE SCALE GENOMIC DNA]</scope>
    <source>
        <strain evidence="3">ATCC 25559 / DSM 2243 / CCUG 17323 / JCM 9979 / KCTC 3265 / NCTC 11813 / VPI 0255 / 1899 B</strain>
    </source>
</reference>
<name>C8WIV5_EGGLE</name>
<dbReference type="OrthoDB" id="3780655at2"/>
<dbReference type="Pfam" id="PF04991">
    <property type="entry name" value="LicD"/>
    <property type="match status" value="1"/>
</dbReference>
<accession>C8WIV5</accession>
<dbReference type="eggNOG" id="COG3475">
    <property type="taxonomic scope" value="Bacteria"/>
</dbReference>
<organism evidence="2 3">
    <name type="scientific">Eggerthella lenta (strain ATCC 25559 / DSM 2243 / CCUG 17323 / JCM 9979 / KCTC 3265 / NCTC 11813 / VPI 0255 / 1899 B)</name>
    <name type="common">Eubacterium lentum</name>
    <dbReference type="NCBI Taxonomy" id="479437"/>
    <lineage>
        <taxon>Bacteria</taxon>
        <taxon>Bacillati</taxon>
        <taxon>Actinomycetota</taxon>
        <taxon>Coriobacteriia</taxon>
        <taxon>Eggerthellales</taxon>
        <taxon>Eggerthellaceae</taxon>
        <taxon>Eggerthella</taxon>
    </lineage>
</organism>
<dbReference type="HOGENOM" id="CLU_075543_0_0_11"/>
<sequence length="284" mass="33066">MTYKEYENPEELRKLQLISVDLLKEFDRVCEILDIPYFLYSGTALGAVRHKGFIPWDDDIDLGMLRKDYDRFLSEAPKVVGDDYEVVNALSAPHFPACNANLSLRGTYCVPEEFANCPYQYAIGLGLYAFDYVVDDEKLFRRQCRRTWFWGRLSFLRATPKPHLSLRGWKRVLASAACYAAHGCMKLIHLSPQWIYMKWEKAATQYNDRGGDLVADFADRDPLTWSARIDELFPTKRVEFEGLILPTAREDDAMLTREYGDYMQLPPLDDRKNHYPSRLDFGNR</sequence>
<evidence type="ECO:0000313" key="3">
    <source>
        <dbReference type="Proteomes" id="UP000001377"/>
    </source>
</evidence>
<evidence type="ECO:0000259" key="1">
    <source>
        <dbReference type="Pfam" id="PF04991"/>
    </source>
</evidence>
<protein>
    <submittedName>
        <fullName evidence="2">LicD family protein</fullName>
    </submittedName>
</protein>
<dbReference type="RefSeq" id="WP_015760905.1">
    <property type="nucleotide sequence ID" value="NC_013204.1"/>
</dbReference>
<dbReference type="InterPro" id="IPR052942">
    <property type="entry name" value="LPS_cholinephosphotransferase"/>
</dbReference>
<dbReference type="BioCyc" id="ELEN479437:G1GFY-2046-MONOMER"/>
<keyword evidence="3" id="KW-1185">Reference proteome</keyword>
<dbReference type="GO" id="GO:0009100">
    <property type="term" value="P:glycoprotein metabolic process"/>
    <property type="evidence" value="ECO:0007669"/>
    <property type="project" value="UniProtKB-ARBA"/>
</dbReference>
<evidence type="ECO:0000313" key="2">
    <source>
        <dbReference type="EMBL" id="ACV55997.1"/>
    </source>
</evidence>
<proteinExistence type="predicted"/>
<dbReference type="PaxDb" id="479437-Elen_2033"/>